<reference evidence="2" key="1">
    <citation type="submission" date="2023-03" db="EMBL/GenBank/DDBJ databases">
        <authorList>
            <person name="Steffen K."/>
            <person name="Cardenas P."/>
        </authorList>
    </citation>
    <scope>NUCLEOTIDE SEQUENCE</scope>
</reference>
<comment type="caution">
    <text evidence="2">The sequence shown here is derived from an EMBL/GenBank/DDBJ whole genome shotgun (WGS) entry which is preliminary data.</text>
</comment>
<protein>
    <submittedName>
        <fullName evidence="2">Uncharacterized protein</fullName>
    </submittedName>
</protein>
<proteinExistence type="predicted"/>
<feature type="region of interest" description="Disordered" evidence="1">
    <location>
        <begin position="1"/>
        <end position="30"/>
    </location>
</feature>
<dbReference type="AlphaFoldDB" id="A0AA35XGN4"/>
<gene>
    <name evidence="2" type="ORF">GBAR_LOCUS27851</name>
</gene>
<evidence type="ECO:0000313" key="2">
    <source>
        <dbReference type="EMBL" id="CAI8050785.1"/>
    </source>
</evidence>
<organism evidence="2 3">
    <name type="scientific">Geodia barretti</name>
    <name type="common">Barrett's horny sponge</name>
    <dbReference type="NCBI Taxonomy" id="519541"/>
    <lineage>
        <taxon>Eukaryota</taxon>
        <taxon>Metazoa</taxon>
        <taxon>Porifera</taxon>
        <taxon>Demospongiae</taxon>
        <taxon>Heteroscleromorpha</taxon>
        <taxon>Tetractinellida</taxon>
        <taxon>Astrophorina</taxon>
        <taxon>Geodiidae</taxon>
        <taxon>Geodia</taxon>
    </lineage>
</organism>
<keyword evidence="3" id="KW-1185">Reference proteome</keyword>
<feature type="non-terminal residue" evidence="2">
    <location>
        <position position="1"/>
    </location>
</feature>
<feature type="region of interest" description="Disordered" evidence="1">
    <location>
        <begin position="97"/>
        <end position="124"/>
    </location>
</feature>
<name>A0AA35XGN4_GEOBA</name>
<feature type="compositionally biased region" description="Basic and acidic residues" evidence="1">
    <location>
        <begin position="7"/>
        <end position="16"/>
    </location>
</feature>
<dbReference type="EMBL" id="CASHTH010003886">
    <property type="protein sequence ID" value="CAI8050785.1"/>
    <property type="molecule type" value="Genomic_DNA"/>
</dbReference>
<accession>A0AA35XGN4</accession>
<dbReference type="Proteomes" id="UP001174909">
    <property type="component" value="Unassembled WGS sequence"/>
</dbReference>
<evidence type="ECO:0000256" key="1">
    <source>
        <dbReference type="SAM" id="MobiDB-lite"/>
    </source>
</evidence>
<evidence type="ECO:0000313" key="3">
    <source>
        <dbReference type="Proteomes" id="UP001174909"/>
    </source>
</evidence>
<sequence>YRRRRDGARGAGKEGGVRPSPGKADGSRRCPEVKVLLSGRRVCYPQQRGQPAGLHRFCRTPQEAVRRPGRGGRCCCHPGSAVSACSERPAGPHQIRGYRPLRAPEDGRLQPEPVPVGDPHRDGRTAHKARLKFGPALATGAGGVRVVPAGVPGACLREGRASQVLVEGRIHRGPEVWGDGLQGGLIPPGGAGA</sequence>